<keyword evidence="6" id="KW-1185">Reference proteome</keyword>
<evidence type="ECO:0000259" key="4">
    <source>
        <dbReference type="Pfam" id="PF20434"/>
    </source>
</evidence>
<name>A0ABW4YU15_9HYPH</name>
<dbReference type="PANTHER" id="PTHR48081">
    <property type="entry name" value="AB HYDROLASE SUPERFAMILY PROTEIN C4A8.06C"/>
    <property type="match status" value="1"/>
</dbReference>
<sequence length="318" mass="32881">MDRRGFLAFLGLLAGSGFHAAAAEAGPAEPAPSPQRVVSPQRVLPLWPDEPPGGGGPRGEARRDRRGAVRQLARPTLTLFRPDRPSGTAVLIASGGGYRRIEDGKEALPAARWLAARGHAAAVLDYRLPGEGWGAGPAAPLQDARRALGLLHAGAAGPDIRRIGVLGFSSGAHLMALAAGAVPMGAYPAVDAADTTPARADFAALIYPVLDLGDGMRPTSAQRRMVGRHPPPERAAAWSATTYVDARYPPTFLVQAADDPVSDPRQAPLMAQACARAGVPAELHVLASGGHGFGMGEPGTDAAQWAGWLAAFIAGLPR</sequence>
<dbReference type="Proteomes" id="UP001597299">
    <property type="component" value="Unassembled WGS sequence"/>
</dbReference>
<dbReference type="PANTHER" id="PTHR48081:SF6">
    <property type="entry name" value="PEPTIDASE S9 PROLYL OLIGOPEPTIDASE CATALYTIC DOMAIN-CONTAINING PROTEIN"/>
    <property type="match status" value="1"/>
</dbReference>
<dbReference type="InterPro" id="IPR029058">
    <property type="entry name" value="AB_hydrolase_fold"/>
</dbReference>
<accession>A0ABW4YU15</accession>
<dbReference type="InterPro" id="IPR050300">
    <property type="entry name" value="GDXG_lipolytic_enzyme"/>
</dbReference>
<evidence type="ECO:0000313" key="6">
    <source>
        <dbReference type="Proteomes" id="UP001597299"/>
    </source>
</evidence>
<feature type="chain" id="PRO_5046440618" evidence="3">
    <location>
        <begin position="23"/>
        <end position="318"/>
    </location>
</feature>
<evidence type="ECO:0000256" key="3">
    <source>
        <dbReference type="SAM" id="SignalP"/>
    </source>
</evidence>
<protein>
    <submittedName>
        <fullName evidence="5">Alpha/beta hydrolase</fullName>
    </submittedName>
</protein>
<feature type="domain" description="BD-FAE-like" evidence="4">
    <location>
        <begin position="89"/>
        <end position="272"/>
    </location>
</feature>
<proteinExistence type="predicted"/>
<evidence type="ECO:0000256" key="1">
    <source>
        <dbReference type="ARBA" id="ARBA00022801"/>
    </source>
</evidence>
<dbReference type="Gene3D" id="3.40.50.1820">
    <property type="entry name" value="alpha/beta hydrolase"/>
    <property type="match status" value="1"/>
</dbReference>
<gene>
    <name evidence="5" type="ORF">ACFSNC_04765</name>
</gene>
<dbReference type="EMBL" id="JBHUHD010000001">
    <property type="protein sequence ID" value="MFD2139698.1"/>
    <property type="molecule type" value="Genomic_DNA"/>
</dbReference>
<dbReference type="RefSeq" id="WP_213352493.1">
    <property type="nucleotide sequence ID" value="NZ_JAHBGB010000023.1"/>
</dbReference>
<dbReference type="SUPFAM" id="SSF53474">
    <property type="entry name" value="alpha/beta-Hydrolases"/>
    <property type="match status" value="1"/>
</dbReference>
<keyword evidence="3" id="KW-0732">Signal</keyword>
<comment type="caution">
    <text evidence="5">The sequence shown here is derived from an EMBL/GenBank/DDBJ whole genome shotgun (WGS) entry which is preliminary data.</text>
</comment>
<evidence type="ECO:0000256" key="2">
    <source>
        <dbReference type="SAM" id="MobiDB-lite"/>
    </source>
</evidence>
<feature type="signal peptide" evidence="3">
    <location>
        <begin position="1"/>
        <end position="22"/>
    </location>
</feature>
<evidence type="ECO:0000313" key="5">
    <source>
        <dbReference type="EMBL" id="MFD2139698.1"/>
    </source>
</evidence>
<dbReference type="InterPro" id="IPR049492">
    <property type="entry name" value="BD-FAE-like_dom"/>
</dbReference>
<dbReference type="Pfam" id="PF20434">
    <property type="entry name" value="BD-FAE"/>
    <property type="match status" value="1"/>
</dbReference>
<keyword evidence="1 5" id="KW-0378">Hydrolase</keyword>
<organism evidence="5 6">
    <name type="scientific">Ancylobacter oerskovii</name>
    <dbReference type="NCBI Taxonomy" id="459519"/>
    <lineage>
        <taxon>Bacteria</taxon>
        <taxon>Pseudomonadati</taxon>
        <taxon>Pseudomonadota</taxon>
        <taxon>Alphaproteobacteria</taxon>
        <taxon>Hyphomicrobiales</taxon>
        <taxon>Xanthobacteraceae</taxon>
        <taxon>Ancylobacter</taxon>
    </lineage>
</organism>
<dbReference type="GO" id="GO:0016787">
    <property type="term" value="F:hydrolase activity"/>
    <property type="evidence" value="ECO:0007669"/>
    <property type="project" value="UniProtKB-KW"/>
</dbReference>
<feature type="region of interest" description="Disordered" evidence="2">
    <location>
        <begin position="43"/>
        <end position="68"/>
    </location>
</feature>
<reference evidence="6" key="1">
    <citation type="journal article" date="2019" name="Int. J. Syst. Evol. Microbiol.">
        <title>The Global Catalogue of Microorganisms (GCM) 10K type strain sequencing project: providing services to taxonomists for standard genome sequencing and annotation.</title>
        <authorList>
            <consortium name="The Broad Institute Genomics Platform"/>
            <consortium name="The Broad Institute Genome Sequencing Center for Infectious Disease"/>
            <person name="Wu L."/>
            <person name="Ma J."/>
        </authorList>
    </citation>
    <scope>NUCLEOTIDE SEQUENCE [LARGE SCALE GENOMIC DNA]</scope>
    <source>
        <strain evidence="6">CCM 7435</strain>
    </source>
</reference>